<name>U3UB45_9BURK</name>
<reference evidence="1 2" key="1">
    <citation type="submission" date="2011-09" db="EMBL/GenBank/DDBJ databases">
        <authorList>
            <person name="Carlier A."/>
        </authorList>
    </citation>
    <scope>NUCLEOTIDE SEQUENCE [LARGE SCALE GENOMIC DNA]</scope>
    <source>
        <strain evidence="1 2">UZHbot1</strain>
    </source>
</reference>
<comment type="caution">
    <text evidence="1">The sequence shown here is derived from an EMBL/GenBank/DDBJ whole genome shotgun (WGS) entry which is preliminary data.</text>
</comment>
<dbReference type="BioCyc" id="CBUR1055526:G10QW-1684-MONOMER"/>
<protein>
    <submittedName>
        <fullName evidence="1">WGS project CAFE00000000 data, contig bkir_c63</fullName>
    </submittedName>
</protein>
<proteinExistence type="predicted"/>
<dbReference type="HOGENOM" id="CLU_2477367_0_0_4"/>
<reference evidence="1 2" key="2">
    <citation type="submission" date="2011-10" db="EMBL/GenBank/DDBJ databases">
        <title>Draft genome sequence of Candidatus Burkholderia kirkii.</title>
        <authorList>
            <person name="Carlier A.L."/>
            <person name="Eberl L."/>
        </authorList>
    </citation>
    <scope>NUCLEOTIDE SEQUENCE [LARGE SCALE GENOMIC DNA]</scope>
    <source>
        <strain evidence="1 2">UZHbot1</strain>
    </source>
</reference>
<accession>U3UB45</accession>
<evidence type="ECO:0000313" key="1">
    <source>
        <dbReference type="EMBL" id="CCD40158.1"/>
    </source>
</evidence>
<dbReference type="AlphaFoldDB" id="U3UB45"/>
<dbReference type="Proteomes" id="UP000003511">
    <property type="component" value="Unassembled WGS sequence"/>
</dbReference>
<evidence type="ECO:0000313" key="2">
    <source>
        <dbReference type="Proteomes" id="UP000003511"/>
    </source>
</evidence>
<organism evidence="1 2">
    <name type="scientific">Candidatus Paraburkholderia kirkii UZHbot1</name>
    <dbReference type="NCBI Taxonomy" id="1055526"/>
    <lineage>
        <taxon>Bacteria</taxon>
        <taxon>Pseudomonadati</taxon>
        <taxon>Pseudomonadota</taxon>
        <taxon>Betaproteobacteria</taxon>
        <taxon>Burkholderiales</taxon>
        <taxon>Burkholderiaceae</taxon>
        <taxon>Paraburkholderia</taxon>
    </lineage>
</organism>
<sequence>MFQTMEGNARPHRTTDVVAAGALESTAVTQAELLSALQTVSDNIMRLAGKLRAETDAAADDAASITEQHALAQQLIGRLLAMPATQARPVSLSPPAFIAPGRRK</sequence>
<dbReference type="EMBL" id="CAFE01000236">
    <property type="protein sequence ID" value="CCD40158.1"/>
    <property type="molecule type" value="Genomic_DNA"/>
</dbReference>
<gene>
    <name evidence="1" type="ORF">BKIR_c63_1815</name>
</gene>
<keyword evidence="2" id="KW-1185">Reference proteome</keyword>